<proteinExistence type="predicted"/>
<evidence type="ECO:0000256" key="1">
    <source>
        <dbReference type="ARBA" id="ARBA00022729"/>
    </source>
</evidence>
<dbReference type="Proteomes" id="UP000316639">
    <property type="component" value="Unassembled WGS sequence"/>
</dbReference>
<keyword evidence="1 2" id="KW-0732">Signal</keyword>
<comment type="caution">
    <text evidence="5">The sequence shown here is derived from an EMBL/GenBank/DDBJ whole genome shotgun (WGS) entry which is preliminary data.</text>
</comment>
<dbReference type="PROSITE" id="PS50231">
    <property type="entry name" value="RICIN_B_LECTIN"/>
    <property type="match status" value="1"/>
</dbReference>
<dbReference type="Gene3D" id="2.70.70.10">
    <property type="entry name" value="Glucose Permease (Domain IIA)"/>
    <property type="match status" value="1"/>
</dbReference>
<dbReference type="Gene3D" id="2.80.10.50">
    <property type="match status" value="1"/>
</dbReference>
<evidence type="ECO:0000259" key="4">
    <source>
        <dbReference type="Pfam" id="PF01551"/>
    </source>
</evidence>
<protein>
    <submittedName>
        <fullName evidence="5">Peptidoglycan DD-metalloendopeptidase family protein</fullName>
    </submittedName>
</protein>
<dbReference type="GO" id="GO:0004222">
    <property type="term" value="F:metalloendopeptidase activity"/>
    <property type="evidence" value="ECO:0007669"/>
    <property type="project" value="TreeGrafter"/>
</dbReference>
<dbReference type="InterPro" id="IPR011055">
    <property type="entry name" value="Dup_hybrid_motif"/>
</dbReference>
<dbReference type="PANTHER" id="PTHR21666">
    <property type="entry name" value="PEPTIDASE-RELATED"/>
    <property type="match status" value="1"/>
</dbReference>
<organism evidence="5 6">
    <name type="scientific">Lentzea tibetensis</name>
    <dbReference type="NCBI Taxonomy" id="2591470"/>
    <lineage>
        <taxon>Bacteria</taxon>
        <taxon>Bacillati</taxon>
        <taxon>Actinomycetota</taxon>
        <taxon>Actinomycetes</taxon>
        <taxon>Pseudonocardiales</taxon>
        <taxon>Pseudonocardiaceae</taxon>
        <taxon>Lentzea</taxon>
    </lineage>
</organism>
<dbReference type="PANTHER" id="PTHR21666:SF289">
    <property type="entry name" value="L-ALA--D-GLU ENDOPEPTIDASE"/>
    <property type="match status" value="1"/>
</dbReference>
<dbReference type="CDD" id="cd12797">
    <property type="entry name" value="M23_peptidase"/>
    <property type="match status" value="1"/>
</dbReference>
<reference evidence="5 6" key="1">
    <citation type="submission" date="2019-07" db="EMBL/GenBank/DDBJ databases">
        <title>Lentzea xizangensis sp. nov., isolated from Qinghai-Tibetan Plateau Soils.</title>
        <authorList>
            <person name="Huang J."/>
        </authorList>
    </citation>
    <scope>NUCLEOTIDE SEQUENCE [LARGE SCALE GENOMIC DNA]</scope>
    <source>
        <strain evidence="5 6">FXJ1.1311</strain>
    </source>
</reference>
<dbReference type="InterPro" id="IPR016047">
    <property type="entry name" value="M23ase_b-sheet_dom"/>
</dbReference>
<feature type="domain" description="M23ase beta-sheet core" evidence="4">
    <location>
        <begin position="65"/>
        <end position="144"/>
    </location>
</feature>
<feature type="signal peptide" evidence="2">
    <location>
        <begin position="1"/>
        <end position="25"/>
    </location>
</feature>
<dbReference type="OrthoDB" id="6188067at2"/>
<dbReference type="Pfam" id="PF01551">
    <property type="entry name" value="Peptidase_M23"/>
    <property type="match status" value="1"/>
</dbReference>
<keyword evidence="6" id="KW-1185">Reference proteome</keyword>
<evidence type="ECO:0000313" key="5">
    <source>
        <dbReference type="EMBL" id="TWP49905.1"/>
    </source>
</evidence>
<evidence type="ECO:0000259" key="3">
    <source>
        <dbReference type="Pfam" id="PF00652"/>
    </source>
</evidence>
<sequence length="257" mass="27490">MNIKWSSPVLALLALSTVLVVPAHADERPPFLLPFACGQEWVAATRSDHSPNPNSLDFTKVGGGSNGQPIVAAAAGRVTFAGWDSGGGWMVNISHANGWGTTYLHMIERPSVGNGQNVYQGFQLGKVGSTGNSSGPHLHFQQWRTSPSNTVRSEFNGWQVTVGVGRSQRLKSQNCTPLEMKNAANTKCLDAAAGGGSGAAVTLYDCWGGNNQKWVWEGNQLKNSANGKCLDAEAGAANGARVMVYDCWDGRNQQWWN</sequence>
<evidence type="ECO:0000256" key="2">
    <source>
        <dbReference type="SAM" id="SignalP"/>
    </source>
</evidence>
<accession>A0A563EQY4</accession>
<dbReference type="EMBL" id="VOBR01000014">
    <property type="protein sequence ID" value="TWP49905.1"/>
    <property type="molecule type" value="Genomic_DNA"/>
</dbReference>
<dbReference type="AlphaFoldDB" id="A0A563EQY4"/>
<feature type="domain" description="Ricin B lectin" evidence="3">
    <location>
        <begin position="179"/>
        <end position="256"/>
    </location>
</feature>
<dbReference type="RefSeq" id="WP_146354006.1">
    <property type="nucleotide sequence ID" value="NZ_VOBR01000014.1"/>
</dbReference>
<dbReference type="InterPro" id="IPR000772">
    <property type="entry name" value="Ricin_B_lectin"/>
</dbReference>
<dbReference type="SUPFAM" id="SSF51261">
    <property type="entry name" value="Duplicated hybrid motif"/>
    <property type="match status" value="1"/>
</dbReference>
<name>A0A563EQY4_9PSEU</name>
<gene>
    <name evidence="5" type="ORF">FKR81_21940</name>
</gene>
<dbReference type="Pfam" id="PF00652">
    <property type="entry name" value="Ricin_B_lectin"/>
    <property type="match status" value="1"/>
</dbReference>
<evidence type="ECO:0000313" key="6">
    <source>
        <dbReference type="Proteomes" id="UP000316639"/>
    </source>
</evidence>
<dbReference type="SUPFAM" id="SSF50370">
    <property type="entry name" value="Ricin B-like lectins"/>
    <property type="match status" value="1"/>
</dbReference>
<feature type="chain" id="PRO_5021989178" evidence="2">
    <location>
        <begin position="26"/>
        <end position="257"/>
    </location>
</feature>
<dbReference type="InterPro" id="IPR050570">
    <property type="entry name" value="Cell_wall_metabolism_enzyme"/>
</dbReference>
<dbReference type="InterPro" id="IPR035992">
    <property type="entry name" value="Ricin_B-like_lectins"/>
</dbReference>